<protein>
    <submittedName>
        <fullName evidence="2">Uncharacterized protein</fullName>
    </submittedName>
</protein>
<reference evidence="2 3" key="1">
    <citation type="journal article" date="2017" name="Gigascience">
        <title>Draft genome of the honey bee ectoparasitic mite, Tropilaelaps mercedesae, is shaped by the parasitic life history.</title>
        <authorList>
            <person name="Dong X."/>
            <person name="Armstrong S.D."/>
            <person name="Xia D."/>
            <person name="Makepeace B.L."/>
            <person name="Darby A.C."/>
            <person name="Kadowaki T."/>
        </authorList>
    </citation>
    <scope>NUCLEOTIDE SEQUENCE [LARGE SCALE GENOMIC DNA]</scope>
    <source>
        <strain evidence="2">Wuxi-XJTLU</strain>
    </source>
</reference>
<dbReference type="Proteomes" id="UP000192247">
    <property type="component" value="Unassembled WGS sequence"/>
</dbReference>
<keyword evidence="1" id="KW-0812">Transmembrane</keyword>
<name>A0A1V9XBZ0_9ACAR</name>
<evidence type="ECO:0000313" key="3">
    <source>
        <dbReference type="Proteomes" id="UP000192247"/>
    </source>
</evidence>
<evidence type="ECO:0000313" key="2">
    <source>
        <dbReference type="EMBL" id="OQR71054.1"/>
    </source>
</evidence>
<gene>
    <name evidence="2" type="ORF">BIW11_11235</name>
</gene>
<keyword evidence="3" id="KW-1185">Reference proteome</keyword>
<accession>A0A1V9XBZ0</accession>
<sequence>MRVFNTVVTNMLGQHMVYSVPTATVCMLVLIVLMVISAETVSAQETYAACMRRSVQDVLTEFKQSAREAYDCIDAIFLEITSKVIPECLSIENYKRRIRCIHRAMVWPSMDFIQCLLTKRIEILHFVLTSIQIFIKFYLHPQECVMLEHDGGSKAPTDW</sequence>
<keyword evidence="1" id="KW-1133">Transmembrane helix</keyword>
<proteinExistence type="predicted"/>
<dbReference type="AlphaFoldDB" id="A0A1V9XBZ0"/>
<evidence type="ECO:0000256" key="1">
    <source>
        <dbReference type="SAM" id="Phobius"/>
    </source>
</evidence>
<dbReference type="InParanoid" id="A0A1V9XBZ0"/>
<keyword evidence="1" id="KW-0472">Membrane</keyword>
<dbReference type="EMBL" id="MNPL01015474">
    <property type="protein sequence ID" value="OQR71054.1"/>
    <property type="molecule type" value="Genomic_DNA"/>
</dbReference>
<feature type="transmembrane region" description="Helical" evidence="1">
    <location>
        <begin position="16"/>
        <end position="36"/>
    </location>
</feature>
<organism evidence="2 3">
    <name type="scientific">Tropilaelaps mercedesae</name>
    <dbReference type="NCBI Taxonomy" id="418985"/>
    <lineage>
        <taxon>Eukaryota</taxon>
        <taxon>Metazoa</taxon>
        <taxon>Ecdysozoa</taxon>
        <taxon>Arthropoda</taxon>
        <taxon>Chelicerata</taxon>
        <taxon>Arachnida</taxon>
        <taxon>Acari</taxon>
        <taxon>Parasitiformes</taxon>
        <taxon>Mesostigmata</taxon>
        <taxon>Gamasina</taxon>
        <taxon>Dermanyssoidea</taxon>
        <taxon>Laelapidae</taxon>
        <taxon>Tropilaelaps</taxon>
    </lineage>
</organism>
<comment type="caution">
    <text evidence="2">The sequence shown here is derived from an EMBL/GenBank/DDBJ whole genome shotgun (WGS) entry which is preliminary data.</text>
</comment>